<sequence>MTNVWRDFRPRSTRVLKLMRERACWSDTTLGKVRFEGNWGATGGQVFPIGEVISSAETFRVSLMGKKHWGKRKVLDSCLVEGFELCEGTMIYLHGEDSEFLECYVYLSELTSSAFRMSEFPESELLISEVPESDSEEFPESETSEEFPESETSEEFTKSETSEEFTKSETSEEFTKSETSEEFTKSETSEEFTKSETSDQNSRRPRLQKNSRSPTSRIPRRPRSPLRPRPGTSPREAAKPLSALVLAIPPFSSASSITHSGDEPLLPQPALLGDVALVVKLELSGHSVRGAPSAPPGDPSQRGESGREIERYKEAPEDLFKQDLLPAHDPVLLRGIPRGEDAPPATSMPLHGAPFPCDFVRVLPLAVGLRGEIDDPQQVLERLDIPKAPCRSPWPRPTSGWGAASAGPGEDCPHPAISSVSRGRIGFSSS</sequence>
<feature type="region of interest" description="Disordered" evidence="1">
    <location>
        <begin position="129"/>
        <end position="241"/>
    </location>
</feature>
<feature type="compositionally biased region" description="Basic and acidic residues" evidence="1">
    <location>
        <begin position="155"/>
        <end position="197"/>
    </location>
</feature>
<dbReference type="Proteomes" id="UP000283509">
    <property type="component" value="Unassembled WGS sequence"/>
</dbReference>
<organism evidence="2 3">
    <name type="scientific">Penaeus vannamei</name>
    <name type="common">Whiteleg shrimp</name>
    <name type="synonym">Litopenaeus vannamei</name>
    <dbReference type="NCBI Taxonomy" id="6689"/>
    <lineage>
        <taxon>Eukaryota</taxon>
        <taxon>Metazoa</taxon>
        <taxon>Ecdysozoa</taxon>
        <taxon>Arthropoda</taxon>
        <taxon>Crustacea</taxon>
        <taxon>Multicrustacea</taxon>
        <taxon>Malacostraca</taxon>
        <taxon>Eumalacostraca</taxon>
        <taxon>Eucarida</taxon>
        <taxon>Decapoda</taxon>
        <taxon>Dendrobranchiata</taxon>
        <taxon>Penaeoidea</taxon>
        <taxon>Penaeidae</taxon>
        <taxon>Penaeus</taxon>
    </lineage>
</organism>
<proteinExistence type="predicted"/>
<evidence type="ECO:0000313" key="2">
    <source>
        <dbReference type="EMBL" id="ROT67826.1"/>
    </source>
</evidence>
<dbReference type="AlphaFoldDB" id="A0A423SUD3"/>
<gene>
    <name evidence="2" type="ORF">C7M84_014078</name>
</gene>
<reference evidence="2 3" key="2">
    <citation type="submission" date="2019-01" db="EMBL/GenBank/DDBJ databases">
        <title>The decoding of complex shrimp genome reveals the adaptation for benthos swimmer, frequently molting mechanism and breeding impact on genome.</title>
        <authorList>
            <person name="Sun Y."/>
            <person name="Gao Y."/>
            <person name="Yu Y."/>
        </authorList>
    </citation>
    <scope>NUCLEOTIDE SEQUENCE [LARGE SCALE GENOMIC DNA]</scope>
    <source>
        <tissue evidence="2">Muscle</tissue>
    </source>
</reference>
<feature type="compositionally biased region" description="Acidic residues" evidence="1">
    <location>
        <begin position="131"/>
        <end position="154"/>
    </location>
</feature>
<comment type="caution">
    <text evidence="2">The sequence shown here is derived from an EMBL/GenBank/DDBJ whole genome shotgun (WGS) entry which is preliminary data.</text>
</comment>
<accession>A0A423SUD3</accession>
<protein>
    <submittedName>
        <fullName evidence="2">Uncharacterized protein</fullName>
    </submittedName>
</protein>
<evidence type="ECO:0000256" key="1">
    <source>
        <dbReference type="SAM" id="MobiDB-lite"/>
    </source>
</evidence>
<keyword evidence="3" id="KW-1185">Reference proteome</keyword>
<dbReference type="EMBL" id="QCYY01002755">
    <property type="protein sequence ID" value="ROT67826.1"/>
    <property type="molecule type" value="Genomic_DNA"/>
</dbReference>
<name>A0A423SUD3_PENVA</name>
<feature type="region of interest" description="Disordered" evidence="1">
    <location>
        <begin position="388"/>
        <end position="430"/>
    </location>
</feature>
<evidence type="ECO:0000313" key="3">
    <source>
        <dbReference type="Proteomes" id="UP000283509"/>
    </source>
</evidence>
<reference evidence="2 3" key="1">
    <citation type="submission" date="2018-04" db="EMBL/GenBank/DDBJ databases">
        <authorList>
            <person name="Zhang X."/>
            <person name="Yuan J."/>
            <person name="Li F."/>
            <person name="Xiang J."/>
        </authorList>
    </citation>
    <scope>NUCLEOTIDE SEQUENCE [LARGE SCALE GENOMIC DNA]</scope>
    <source>
        <tissue evidence="2">Muscle</tissue>
    </source>
</reference>
<feature type="region of interest" description="Disordered" evidence="1">
    <location>
        <begin position="287"/>
        <end position="312"/>
    </location>
</feature>